<dbReference type="FunFam" id="3.10.50.40:FF:000045">
    <property type="entry name" value="Peptidyl-prolyl cis-trans isomerase"/>
    <property type="match status" value="1"/>
</dbReference>
<dbReference type="RefSeq" id="WP_246151748.1">
    <property type="nucleotide sequence ID" value="NZ_SJPX01000004.1"/>
</dbReference>
<evidence type="ECO:0000313" key="10">
    <source>
        <dbReference type="EMBL" id="TWU49190.1"/>
    </source>
</evidence>
<sequence precursor="true">MCQRCLIGPVVMLLSLFIVPACVNAQEKDAAKVERTESQSIGYFLGVSVGQQMSQNGFELGDIDIEAMLAGFKDGINKAEASMSDDELRETQTRIQTLLETRLRGKGINYLAANAKKEGVKELEGGLQYKVLNAGDGESPAATDTVKVHYTGTLIDGSVFDSSVKRGEPATFRVNQVIKGWQMALQEMKVGDKWMLYIPSDLAYGERGSPGAIGPHEVLVFEVELLEIQ</sequence>
<dbReference type="InterPro" id="IPR046357">
    <property type="entry name" value="PPIase_dom_sf"/>
</dbReference>
<evidence type="ECO:0000256" key="1">
    <source>
        <dbReference type="ARBA" id="ARBA00000971"/>
    </source>
</evidence>
<comment type="similarity">
    <text evidence="2 7">Belongs to the FKBP-type PPIase family.</text>
</comment>
<evidence type="ECO:0000313" key="11">
    <source>
        <dbReference type="Proteomes" id="UP000317977"/>
    </source>
</evidence>
<protein>
    <recommendedName>
        <fullName evidence="7">Peptidyl-prolyl cis-trans isomerase</fullName>
        <ecNumber evidence="7">5.2.1.8</ecNumber>
    </recommendedName>
</protein>
<dbReference type="Pfam" id="PF01346">
    <property type="entry name" value="FKBP_N"/>
    <property type="match status" value="1"/>
</dbReference>
<keyword evidence="3 8" id="KW-0732">Signal</keyword>
<comment type="caution">
    <text evidence="10">The sequence shown here is derived from an EMBL/GenBank/DDBJ whole genome shotgun (WGS) entry which is preliminary data.</text>
</comment>
<dbReference type="EC" id="5.2.1.8" evidence="7"/>
<dbReference type="InterPro" id="IPR000774">
    <property type="entry name" value="PPIase_FKBP_N"/>
</dbReference>
<dbReference type="Gene3D" id="3.10.50.40">
    <property type="match status" value="1"/>
</dbReference>
<dbReference type="InterPro" id="IPR001179">
    <property type="entry name" value="PPIase_FKBP_dom"/>
</dbReference>
<evidence type="ECO:0000256" key="3">
    <source>
        <dbReference type="ARBA" id="ARBA00022729"/>
    </source>
</evidence>
<proteinExistence type="inferred from homology"/>
<dbReference type="EMBL" id="SJPX01000004">
    <property type="protein sequence ID" value="TWU49190.1"/>
    <property type="molecule type" value="Genomic_DNA"/>
</dbReference>
<keyword evidence="4 6" id="KW-0697">Rotamase</keyword>
<dbReference type="Proteomes" id="UP000317977">
    <property type="component" value="Unassembled WGS sequence"/>
</dbReference>
<dbReference type="GO" id="GO:0003755">
    <property type="term" value="F:peptidyl-prolyl cis-trans isomerase activity"/>
    <property type="evidence" value="ECO:0007669"/>
    <property type="project" value="UniProtKB-UniRule"/>
</dbReference>
<keyword evidence="11" id="KW-1185">Reference proteome</keyword>
<evidence type="ECO:0000256" key="5">
    <source>
        <dbReference type="ARBA" id="ARBA00023235"/>
    </source>
</evidence>
<evidence type="ECO:0000256" key="2">
    <source>
        <dbReference type="ARBA" id="ARBA00006577"/>
    </source>
</evidence>
<evidence type="ECO:0000256" key="8">
    <source>
        <dbReference type="SAM" id="SignalP"/>
    </source>
</evidence>
<feature type="domain" description="PPIase FKBP-type" evidence="9">
    <location>
        <begin position="143"/>
        <end position="229"/>
    </location>
</feature>
<evidence type="ECO:0000256" key="6">
    <source>
        <dbReference type="PROSITE-ProRule" id="PRU00277"/>
    </source>
</evidence>
<dbReference type="PANTHER" id="PTHR43811">
    <property type="entry name" value="FKBP-TYPE PEPTIDYL-PROLYL CIS-TRANS ISOMERASE FKPA"/>
    <property type="match status" value="1"/>
</dbReference>
<gene>
    <name evidence="10" type="primary">fklB</name>
    <name evidence="10" type="ORF">Poly59_38040</name>
</gene>
<organism evidence="10 11">
    <name type="scientific">Rubripirellula reticaptiva</name>
    <dbReference type="NCBI Taxonomy" id="2528013"/>
    <lineage>
        <taxon>Bacteria</taxon>
        <taxon>Pseudomonadati</taxon>
        <taxon>Planctomycetota</taxon>
        <taxon>Planctomycetia</taxon>
        <taxon>Pirellulales</taxon>
        <taxon>Pirellulaceae</taxon>
        <taxon>Rubripirellula</taxon>
    </lineage>
</organism>
<feature type="signal peptide" evidence="8">
    <location>
        <begin position="1"/>
        <end position="25"/>
    </location>
</feature>
<dbReference type="Pfam" id="PF00254">
    <property type="entry name" value="FKBP_C"/>
    <property type="match status" value="1"/>
</dbReference>
<dbReference type="Gene3D" id="1.10.287.460">
    <property type="entry name" value="Peptidyl-prolyl cis-trans isomerase, FKBP-type, N-terminal domain"/>
    <property type="match status" value="1"/>
</dbReference>
<dbReference type="PANTHER" id="PTHR43811:SF19">
    <property type="entry name" value="39 KDA FK506-BINDING NUCLEAR PROTEIN"/>
    <property type="match status" value="1"/>
</dbReference>
<accession>A0A5C6EL21</accession>
<dbReference type="GO" id="GO:0006457">
    <property type="term" value="P:protein folding"/>
    <property type="evidence" value="ECO:0007669"/>
    <property type="project" value="InterPro"/>
</dbReference>
<dbReference type="PROSITE" id="PS50059">
    <property type="entry name" value="FKBP_PPIASE"/>
    <property type="match status" value="1"/>
</dbReference>
<keyword evidence="5 6" id="KW-0413">Isomerase</keyword>
<reference evidence="10 11" key="1">
    <citation type="submission" date="2019-02" db="EMBL/GenBank/DDBJ databases">
        <title>Deep-cultivation of Planctomycetes and their phenomic and genomic characterization uncovers novel biology.</title>
        <authorList>
            <person name="Wiegand S."/>
            <person name="Jogler M."/>
            <person name="Boedeker C."/>
            <person name="Pinto D."/>
            <person name="Vollmers J."/>
            <person name="Rivas-Marin E."/>
            <person name="Kohn T."/>
            <person name="Peeters S.H."/>
            <person name="Heuer A."/>
            <person name="Rast P."/>
            <person name="Oberbeckmann S."/>
            <person name="Bunk B."/>
            <person name="Jeske O."/>
            <person name="Meyerdierks A."/>
            <person name="Storesund J.E."/>
            <person name="Kallscheuer N."/>
            <person name="Luecker S."/>
            <person name="Lage O.M."/>
            <person name="Pohl T."/>
            <person name="Merkel B.J."/>
            <person name="Hornburger P."/>
            <person name="Mueller R.-W."/>
            <person name="Bruemmer F."/>
            <person name="Labrenz M."/>
            <person name="Spormann A.M."/>
            <person name="Op Den Camp H."/>
            <person name="Overmann J."/>
            <person name="Amann R."/>
            <person name="Jetten M.S.M."/>
            <person name="Mascher T."/>
            <person name="Medema M.H."/>
            <person name="Devos D.P."/>
            <person name="Kaster A.-K."/>
            <person name="Ovreas L."/>
            <person name="Rohde M."/>
            <person name="Galperin M.Y."/>
            <person name="Jogler C."/>
        </authorList>
    </citation>
    <scope>NUCLEOTIDE SEQUENCE [LARGE SCALE GENOMIC DNA]</scope>
    <source>
        <strain evidence="10 11">Poly59</strain>
    </source>
</reference>
<evidence type="ECO:0000256" key="7">
    <source>
        <dbReference type="RuleBase" id="RU003915"/>
    </source>
</evidence>
<name>A0A5C6EL21_9BACT</name>
<dbReference type="AlphaFoldDB" id="A0A5C6EL21"/>
<evidence type="ECO:0000259" key="9">
    <source>
        <dbReference type="PROSITE" id="PS50059"/>
    </source>
</evidence>
<evidence type="ECO:0000256" key="4">
    <source>
        <dbReference type="ARBA" id="ARBA00023110"/>
    </source>
</evidence>
<feature type="chain" id="PRO_5022953191" description="Peptidyl-prolyl cis-trans isomerase" evidence="8">
    <location>
        <begin position="26"/>
        <end position="229"/>
    </location>
</feature>
<comment type="catalytic activity">
    <reaction evidence="1 6 7">
        <text>[protein]-peptidylproline (omega=180) = [protein]-peptidylproline (omega=0)</text>
        <dbReference type="Rhea" id="RHEA:16237"/>
        <dbReference type="Rhea" id="RHEA-COMP:10747"/>
        <dbReference type="Rhea" id="RHEA-COMP:10748"/>
        <dbReference type="ChEBI" id="CHEBI:83833"/>
        <dbReference type="ChEBI" id="CHEBI:83834"/>
        <dbReference type="EC" id="5.2.1.8"/>
    </reaction>
</comment>
<dbReference type="InterPro" id="IPR036944">
    <property type="entry name" value="PPIase_FKBP_N_sf"/>
</dbReference>
<dbReference type="SUPFAM" id="SSF54534">
    <property type="entry name" value="FKBP-like"/>
    <property type="match status" value="1"/>
</dbReference>